<dbReference type="RefSeq" id="WP_091968820.1">
    <property type="nucleotide sequence ID" value="NZ_FOGZ01000008.1"/>
</dbReference>
<keyword evidence="5" id="KW-1185">Reference proteome</keyword>
<feature type="domain" description="Impact N-terminal" evidence="3">
    <location>
        <begin position="21"/>
        <end position="132"/>
    </location>
</feature>
<comment type="similarity">
    <text evidence="1">Belongs to the IMPACT family.</text>
</comment>
<reference evidence="4 5" key="1">
    <citation type="submission" date="2016-10" db="EMBL/GenBank/DDBJ databases">
        <authorList>
            <person name="de Groot N.N."/>
        </authorList>
    </citation>
    <scope>NUCLEOTIDE SEQUENCE [LARGE SCALE GENOMIC DNA]</scope>
    <source>
        <strain evidence="4 5">DSM 16859</strain>
    </source>
</reference>
<evidence type="ECO:0000313" key="4">
    <source>
        <dbReference type="EMBL" id="SER74617.1"/>
    </source>
</evidence>
<name>A0A1H9RPK9_9ACTN</name>
<evidence type="ECO:0000256" key="2">
    <source>
        <dbReference type="SAM" id="MobiDB-lite"/>
    </source>
</evidence>
<gene>
    <name evidence="4" type="ORF">SAMN05443377_10880</name>
</gene>
<dbReference type="EMBL" id="FOGZ01000008">
    <property type="protein sequence ID" value="SER74617.1"/>
    <property type="molecule type" value="Genomic_DNA"/>
</dbReference>
<dbReference type="PANTHER" id="PTHR16301">
    <property type="entry name" value="IMPACT-RELATED"/>
    <property type="match status" value="1"/>
</dbReference>
<evidence type="ECO:0000313" key="5">
    <source>
        <dbReference type="Proteomes" id="UP000198815"/>
    </source>
</evidence>
<dbReference type="InterPro" id="IPR023582">
    <property type="entry name" value="Impact"/>
</dbReference>
<dbReference type="InterPro" id="IPR020568">
    <property type="entry name" value="Ribosomal_Su5_D2-typ_SF"/>
</dbReference>
<dbReference type="GO" id="GO:0006446">
    <property type="term" value="P:regulation of translational initiation"/>
    <property type="evidence" value="ECO:0007669"/>
    <property type="project" value="TreeGrafter"/>
</dbReference>
<dbReference type="GO" id="GO:0005737">
    <property type="term" value="C:cytoplasm"/>
    <property type="evidence" value="ECO:0007669"/>
    <property type="project" value="TreeGrafter"/>
</dbReference>
<dbReference type="STRING" id="64702.SAMN05443377_10880"/>
<organism evidence="4 5">
    <name type="scientific">Propionibacterium cyclohexanicum</name>
    <dbReference type="NCBI Taxonomy" id="64702"/>
    <lineage>
        <taxon>Bacteria</taxon>
        <taxon>Bacillati</taxon>
        <taxon>Actinomycetota</taxon>
        <taxon>Actinomycetes</taxon>
        <taxon>Propionibacteriales</taxon>
        <taxon>Propionibacteriaceae</taxon>
        <taxon>Propionibacterium</taxon>
    </lineage>
</organism>
<protein>
    <submittedName>
        <fullName evidence="4">Uncharacterized protein, YigZ family</fullName>
    </submittedName>
</protein>
<dbReference type="SUPFAM" id="SSF54211">
    <property type="entry name" value="Ribosomal protein S5 domain 2-like"/>
    <property type="match status" value="1"/>
</dbReference>
<dbReference type="Pfam" id="PF01205">
    <property type="entry name" value="Impact_N"/>
    <property type="match status" value="1"/>
</dbReference>
<proteinExistence type="inferred from homology"/>
<dbReference type="OrthoDB" id="9813771at2"/>
<dbReference type="InterPro" id="IPR036956">
    <property type="entry name" value="Impact_N_sf"/>
</dbReference>
<accession>A0A1H9RPK9</accession>
<dbReference type="PANTHER" id="PTHR16301:SF20">
    <property type="entry name" value="IMPACT FAMILY MEMBER YIGZ"/>
    <property type="match status" value="1"/>
</dbReference>
<evidence type="ECO:0000256" key="1">
    <source>
        <dbReference type="ARBA" id="ARBA00007665"/>
    </source>
</evidence>
<dbReference type="AlphaFoldDB" id="A0A1H9RPK9"/>
<dbReference type="Gene3D" id="3.30.230.30">
    <property type="entry name" value="Impact, N-terminal domain"/>
    <property type="match status" value="1"/>
</dbReference>
<sequence length="219" mass="23463">MSVDHYVTVASPLRHEVEISRSRFIACLSRVSDENEAREQITTLRHEFHDARHLPSAFVLGPSRGEQRTSDDGEPAGTSGVPILHALNNHICPTGRAELSDVLAVVVRYFGGIKLGAGGLARAYGRTVSEALHRAPLVEHIRRAVIEAHLPTTTAGRDESALRAGGLDVLSTQWHGAECVLDIACGPGSVDASIARIAALTAGRARSVPAAYRWVEQAL</sequence>
<dbReference type="InterPro" id="IPR001498">
    <property type="entry name" value="Impact_N"/>
</dbReference>
<dbReference type="Proteomes" id="UP000198815">
    <property type="component" value="Unassembled WGS sequence"/>
</dbReference>
<evidence type="ECO:0000259" key="3">
    <source>
        <dbReference type="Pfam" id="PF01205"/>
    </source>
</evidence>
<feature type="region of interest" description="Disordered" evidence="2">
    <location>
        <begin position="59"/>
        <end position="80"/>
    </location>
</feature>